<dbReference type="RefSeq" id="WP_191694070.1">
    <property type="nucleotide sequence ID" value="NZ_JACSQN010000005.1"/>
</dbReference>
<evidence type="ECO:0008006" key="4">
    <source>
        <dbReference type="Google" id="ProtNLM"/>
    </source>
</evidence>
<sequence>MFQNKDPNYKKYFWKRFFILFIPIFTIGVISEPYISNNPFLELEDYGSFIFFSLFYALILGGISALIVSFAWRLKLSKQ</sequence>
<dbReference type="Proteomes" id="UP000626786">
    <property type="component" value="Unassembled WGS sequence"/>
</dbReference>
<proteinExistence type="predicted"/>
<gene>
    <name evidence="2" type="ORF">H9649_07280</name>
</gene>
<evidence type="ECO:0000313" key="3">
    <source>
        <dbReference type="Proteomes" id="UP000626786"/>
    </source>
</evidence>
<name>A0ABR8U8L7_9BACL</name>
<feature type="transmembrane region" description="Helical" evidence="1">
    <location>
        <begin position="12"/>
        <end position="30"/>
    </location>
</feature>
<dbReference type="EMBL" id="JACSQN010000005">
    <property type="protein sequence ID" value="MBD7984376.1"/>
    <property type="molecule type" value="Genomic_DNA"/>
</dbReference>
<keyword evidence="1" id="KW-0472">Membrane</keyword>
<comment type="caution">
    <text evidence="2">The sequence shown here is derived from an EMBL/GenBank/DDBJ whole genome shotgun (WGS) entry which is preliminary data.</text>
</comment>
<reference evidence="2 3" key="1">
    <citation type="submission" date="2020-08" db="EMBL/GenBank/DDBJ databases">
        <title>A Genomic Blueprint of the Chicken Gut Microbiome.</title>
        <authorList>
            <person name="Gilroy R."/>
            <person name="Ravi A."/>
            <person name="Getino M."/>
            <person name="Pursley I."/>
            <person name="Horton D.L."/>
            <person name="Alikhan N.-F."/>
            <person name="Baker D."/>
            <person name="Gharbi K."/>
            <person name="Hall N."/>
            <person name="Watson M."/>
            <person name="Adriaenssens E.M."/>
            <person name="Foster-Nyarko E."/>
            <person name="Jarju S."/>
            <person name="Secka A."/>
            <person name="Antonio M."/>
            <person name="Oren A."/>
            <person name="Chaudhuri R."/>
            <person name="La Ragione R.M."/>
            <person name="Hildebrand F."/>
            <person name="Pallen M.J."/>
        </authorList>
    </citation>
    <scope>NUCLEOTIDE SEQUENCE [LARGE SCALE GENOMIC DNA]</scope>
    <source>
        <strain evidence="2 3">Sa2YVA2</strain>
    </source>
</reference>
<keyword evidence="1" id="KW-1133">Transmembrane helix</keyword>
<feature type="transmembrane region" description="Helical" evidence="1">
    <location>
        <begin position="50"/>
        <end position="72"/>
    </location>
</feature>
<organism evidence="2 3">
    <name type="scientific">Sporosarcina quadrami</name>
    <dbReference type="NCBI Taxonomy" id="2762234"/>
    <lineage>
        <taxon>Bacteria</taxon>
        <taxon>Bacillati</taxon>
        <taxon>Bacillota</taxon>
        <taxon>Bacilli</taxon>
        <taxon>Bacillales</taxon>
        <taxon>Caryophanaceae</taxon>
        <taxon>Sporosarcina</taxon>
    </lineage>
</organism>
<protein>
    <recommendedName>
        <fullName evidence="4">DUF3955 domain-containing protein</fullName>
    </recommendedName>
</protein>
<evidence type="ECO:0000256" key="1">
    <source>
        <dbReference type="SAM" id="Phobius"/>
    </source>
</evidence>
<accession>A0ABR8U8L7</accession>
<keyword evidence="1" id="KW-0812">Transmembrane</keyword>
<keyword evidence="3" id="KW-1185">Reference proteome</keyword>
<evidence type="ECO:0000313" key="2">
    <source>
        <dbReference type="EMBL" id="MBD7984376.1"/>
    </source>
</evidence>